<dbReference type="GO" id="GO:0046872">
    <property type="term" value="F:metal ion binding"/>
    <property type="evidence" value="ECO:0007669"/>
    <property type="project" value="UniProtKB-KW"/>
</dbReference>
<evidence type="ECO:0000256" key="12">
    <source>
        <dbReference type="ARBA" id="ARBA00023157"/>
    </source>
</evidence>
<feature type="domain" description="Disintegrin" evidence="19">
    <location>
        <begin position="391"/>
        <end position="477"/>
    </location>
</feature>
<evidence type="ECO:0000259" key="18">
    <source>
        <dbReference type="PROSITE" id="PS50026"/>
    </source>
</evidence>
<feature type="disulfide bond" evidence="16">
    <location>
        <begin position="346"/>
        <end position="351"/>
    </location>
</feature>
<evidence type="ECO:0000256" key="16">
    <source>
        <dbReference type="PROSITE-ProRule" id="PRU00276"/>
    </source>
</evidence>
<feature type="binding site" evidence="16">
    <location>
        <position position="329"/>
    </location>
    <ligand>
        <name>Zn(2+)</name>
        <dbReference type="ChEBI" id="CHEBI:29105"/>
        <note>catalytic</note>
    </ligand>
</feature>
<dbReference type="PANTHER" id="PTHR11905">
    <property type="entry name" value="ADAM A DISINTEGRIN AND METALLOPROTEASE DOMAIN"/>
    <property type="match status" value="1"/>
</dbReference>
<dbReference type="PROSITE" id="PS00427">
    <property type="entry name" value="DISINTEGRIN_1"/>
    <property type="match status" value="1"/>
</dbReference>
<comment type="caution">
    <text evidence="15">Lacks conserved residue(s) required for the propagation of feature annotation.</text>
</comment>
<dbReference type="Ensembl" id="ENSACAT00000004965.3">
    <property type="protein sequence ID" value="ENSACAP00000004855.3"/>
    <property type="gene ID" value="ENSACAG00000004979.3"/>
</dbReference>
<dbReference type="Proteomes" id="UP000001646">
    <property type="component" value="Unplaced"/>
</dbReference>
<evidence type="ECO:0000256" key="9">
    <source>
        <dbReference type="ARBA" id="ARBA00022833"/>
    </source>
</evidence>
<dbReference type="InterPro" id="IPR002870">
    <property type="entry name" value="Peptidase_M12B_N"/>
</dbReference>
<dbReference type="SUPFAM" id="SSF57552">
    <property type="entry name" value="Blood coagulation inhibitor (disintegrin)"/>
    <property type="match status" value="1"/>
</dbReference>
<evidence type="ECO:0000256" key="2">
    <source>
        <dbReference type="ARBA" id="ARBA00004479"/>
    </source>
</evidence>
<keyword evidence="6 17" id="KW-0812">Transmembrane</keyword>
<protein>
    <recommendedName>
        <fullName evidence="23">ADAM metallopeptidase domain 20</fullName>
    </recommendedName>
</protein>
<organism evidence="21 22">
    <name type="scientific">Anolis carolinensis</name>
    <name type="common">Green anole</name>
    <name type="synonym">American chameleon</name>
    <dbReference type="NCBI Taxonomy" id="28377"/>
    <lineage>
        <taxon>Eukaryota</taxon>
        <taxon>Metazoa</taxon>
        <taxon>Chordata</taxon>
        <taxon>Craniata</taxon>
        <taxon>Vertebrata</taxon>
        <taxon>Euteleostomi</taxon>
        <taxon>Lepidosauria</taxon>
        <taxon>Squamata</taxon>
        <taxon>Bifurcata</taxon>
        <taxon>Unidentata</taxon>
        <taxon>Episquamata</taxon>
        <taxon>Toxicofera</taxon>
        <taxon>Iguania</taxon>
        <taxon>Dactyloidae</taxon>
        <taxon>Anolis</taxon>
    </lineage>
</organism>
<dbReference type="GO" id="GO:0090729">
    <property type="term" value="F:toxin activity"/>
    <property type="evidence" value="ECO:0007669"/>
    <property type="project" value="UniProtKB-KW"/>
</dbReference>
<evidence type="ECO:0000256" key="5">
    <source>
        <dbReference type="ARBA" id="ARBA00022656"/>
    </source>
</evidence>
<dbReference type="GO" id="GO:0005576">
    <property type="term" value="C:extracellular region"/>
    <property type="evidence" value="ECO:0007669"/>
    <property type="project" value="UniProtKB-SubCell"/>
</dbReference>
<dbReference type="InterPro" id="IPR024079">
    <property type="entry name" value="MetalloPept_cat_dom_sf"/>
</dbReference>
<dbReference type="GO" id="GO:1990913">
    <property type="term" value="C:sperm head plasma membrane"/>
    <property type="evidence" value="ECO:0000318"/>
    <property type="project" value="GO_Central"/>
</dbReference>
<evidence type="ECO:0000256" key="8">
    <source>
        <dbReference type="ARBA" id="ARBA00022801"/>
    </source>
</evidence>
<evidence type="ECO:0000256" key="17">
    <source>
        <dbReference type="SAM" id="Phobius"/>
    </source>
</evidence>
<reference evidence="21" key="2">
    <citation type="submission" date="2025-08" db="UniProtKB">
        <authorList>
            <consortium name="Ensembl"/>
        </authorList>
    </citation>
    <scope>IDENTIFICATION</scope>
</reference>
<dbReference type="InParanoid" id="H9G9Q6"/>
<dbReference type="Pfam" id="PF08516">
    <property type="entry name" value="ADAM_CR"/>
    <property type="match status" value="1"/>
</dbReference>
<dbReference type="SMART" id="SM00050">
    <property type="entry name" value="DISIN"/>
    <property type="match status" value="1"/>
</dbReference>
<keyword evidence="15" id="KW-0245">EGF-like domain</keyword>
<dbReference type="Gene3D" id="3.40.390.10">
    <property type="entry name" value="Collagenase (Catalytic Domain)"/>
    <property type="match status" value="1"/>
</dbReference>
<evidence type="ECO:0000256" key="3">
    <source>
        <dbReference type="ARBA" id="ARBA00004613"/>
    </source>
</evidence>
<feature type="transmembrane region" description="Helical" evidence="17">
    <location>
        <begin position="690"/>
        <end position="707"/>
    </location>
</feature>
<evidence type="ECO:0000256" key="14">
    <source>
        <dbReference type="PROSITE-ProRule" id="PRU00068"/>
    </source>
</evidence>
<evidence type="ECO:0000313" key="21">
    <source>
        <dbReference type="Ensembl" id="ENSACAP00000004855.3"/>
    </source>
</evidence>
<evidence type="ECO:0000256" key="1">
    <source>
        <dbReference type="ARBA" id="ARBA00001947"/>
    </source>
</evidence>
<feature type="binding site" evidence="16">
    <location>
        <position position="333"/>
    </location>
    <ligand>
        <name>Zn(2+)</name>
        <dbReference type="ChEBI" id="CHEBI:29105"/>
        <note>catalytic</note>
    </ligand>
</feature>
<dbReference type="PROSITE" id="PS50026">
    <property type="entry name" value="EGF_3"/>
    <property type="match status" value="1"/>
</dbReference>
<evidence type="ECO:0000256" key="13">
    <source>
        <dbReference type="ARBA" id="ARBA00023240"/>
    </source>
</evidence>
<keyword evidence="4" id="KW-0964">Secreted</keyword>
<dbReference type="GO" id="GO:0004222">
    <property type="term" value="F:metalloendopeptidase activity"/>
    <property type="evidence" value="ECO:0000318"/>
    <property type="project" value="GO_Central"/>
</dbReference>
<evidence type="ECO:0000256" key="10">
    <source>
        <dbReference type="ARBA" id="ARBA00022989"/>
    </source>
</evidence>
<reference evidence="21" key="1">
    <citation type="submission" date="2009-12" db="EMBL/GenBank/DDBJ databases">
        <title>The Genome Sequence of Anolis carolinensis (Green Anole Lizard).</title>
        <authorList>
            <consortium name="The Genome Sequencing Platform"/>
            <person name="Di Palma F."/>
            <person name="Alfoldi J."/>
            <person name="Heiman D."/>
            <person name="Young S."/>
            <person name="Grabherr M."/>
            <person name="Johnson J."/>
            <person name="Lander E.S."/>
            <person name="Lindblad-Toh K."/>
        </authorList>
    </citation>
    <scope>NUCLEOTIDE SEQUENCE [LARGE SCALE GENOMIC DNA]</scope>
    <source>
        <strain evidence="21">JBL SC #1</strain>
    </source>
</reference>
<dbReference type="InterPro" id="IPR001762">
    <property type="entry name" value="Disintegrin_dom"/>
</dbReference>
<proteinExistence type="predicted"/>
<dbReference type="SMART" id="SM00608">
    <property type="entry name" value="ACR"/>
    <property type="match status" value="1"/>
</dbReference>
<evidence type="ECO:0000313" key="22">
    <source>
        <dbReference type="Proteomes" id="UP000001646"/>
    </source>
</evidence>
<reference evidence="21" key="3">
    <citation type="submission" date="2025-09" db="UniProtKB">
        <authorList>
            <consortium name="Ensembl"/>
        </authorList>
    </citation>
    <scope>IDENTIFICATION</scope>
</reference>
<evidence type="ECO:0008006" key="23">
    <source>
        <dbReference type="Google" id="ProtNLM"/>
    </source>
</evidence>
<dbReference type="PROSITE" id="PS50214">
    <property type="entry name" value="DISINTEGRIN_2"/>
    <property type="match status" value="1"/>
</dbReference>
<evidence type="ECO:0000259" key="20">
    <source>
        <dbReference type="PROSITE" id="PS50215"/>
    </source>
</evidence>
<comment type="subcellular location">
    <subcellularLocation>
        <location evidence="2">Membrane</location>
        <topology evidence="2">Single-pass type I membrane protein</topology>
    </subcellularLocation>
    <subcellularLocation>
        <location evidence="3">Secreted</location>
    </subcellularLocation>
</comment>
<feature type="disulfide bond" evidence="14">
    <location>
        <begin position="449"/>
        <end position="469"/>
    </location>
</feature>
<keyword evidence="5" id="KW-0800">Toxin</keyword>
<dbReference type="eggNOG" id="KOG3607">
    <property type="taxonomic scope" value="Eukaryota"/>
</dbReference>
<keyword evidence="8" id="KW-0378">Hydrolase</keyword>
<evidence type="ECO:0000256" key="15">
    <source>
        <dbReference type="PROSITE-ProRule" id="PRU00076"/>
    </source>
</evidence>
<evidence type="ECO:0000256" key="6">
    <source>
        <dbReference type="ARBA" id="ARBA00022692"/>
    </source>
</evidence>
<feature type="domain" description="EGF-like" evidence="18">
    <location>
        <begin position="615"/>
        <end position="648"/>
    </location>
</feature>
<dbReference type="AlphaFoldDB" id="H9G9Q6"/>
<dbReference type="GO" id="GO:0008584">
    <property type="term" value="P:male gonad development"/>
    <property type="evidence" value="ECO:0000318"/>
    <property type="project" value="GO_Central"/>
</dbReference>
<dbReference type="InterPro" id="IPR000742">
    <property type="entry name" value="EGF"/>
</dbReference>
<feature type="disulfide bond" evidence="15">
    <location>
        <begin position="638"/>
        <end position="647"/>
    </location>
</feature>
<keyword evidence="11 17" id="KW-0472">Membrane</keyword>
<evidence type="ECO:0000259" key="19">
    <source>
        <dbReference type="PROSITE" id="PS50214"/>
    </source>
</evidence>
<dbReference type="HOGENOM" id="CLU_012714_4_0_1"/>
<dbReference type="Bgee" id="ENSACAG00000004979">
    <property type="expression patterns" value="Expressed in brain"/>
</dbReference>
<dbReference type="PROSITE" id="PS50215">
    <property type="entry name" value="ADAM_MEPRO"/>
    <property type="match status" value="1"/>
</dbReference>
<comment type="cofactor">
    <cofactor evidence="1">
        <name>Zn(2+)</name>
        <dbReference type="ChEBI" id="CHEBI:29105"/>
    </cofactor>
</comment>
<keyword evidence="10 17" id="KW-1133">Transmembrane helix</keyword>
<keyword evidence="7 16" id="KW-0479">Metal-binding</keyword>
<dbReference type="Pfam" id="PF01421">
    <property type="entry name" value="Reprolysin"/>
    <property type="match status" value="1"/>
</dbReference>
<dbReference type="FunFam" id="3.40.390.10:FF:000002">
    <property type="entry name" value="Disintegrin and metalloproteinase domain-containing protein 22"/>
    <property type="match status" value="1"/>
</dbReference>
<dbReference type="GO" id="GO:0005886">
    <property type="term" value="C:plasma membrane"/>
    <property type="evidence" value="ECO:0000318"/>
    <property type="project" value="GO_Central"/>
</dbReference>
<evidence type="ECO:0000256" key="4">
    <source>
        <dbReference type="ARBA" id="ARBA00022525"/>
    </source>
</evidence>
<dbReference type="FunFam" id="4.10.70.10:FF:000001">
    <property type="entry name" value="Disintegrin and metalloproteinase domain-containing protein 22"/>
    <property type="match status" value="1"/>
</dbReference>
<dbReference type="InterPro" id="IPR036436">
    <property type="entry name" value="Disintegrin_dom_sf"/>
</dbReference>
<keyword evidence="22" id="KW-1185">Reference proteome</keyword>
<dbReference type="InterPro" id="IPR018358">
    <property type="entry name" value="Disintegrin_CS"/>
</dbReference>
<dbReference type="SUPFAM" id="SSF55486">
    <property type="entry name" value="Metalloproteases ('zincins'), catalytic domain"/>
    <property type="match status" value="1"/>
</dbReference>
<dbReference type="GO" id="GO:0009897">
    <property type="term" value="C:external side of plasma membrane"/>
    <property type="evidence" value="ECO:0000318"/>
    <property type="project" value="GO_Central"/>
</dbReference>
<dbReference type="PROSITE" id="PS01186">
    <property type="entry name" value="EGF_2"/>
    <property type="match status" value="1"/>
</dbReference>
<feature type="domain" description="Peptidase M12B" evidence="20">
    <location>
        <begin position="194"/>
        <end position="384"/>
    </location>
</feature>
<dbReference type="Gene3D" id="4.10.70.10">
    <property type="entry name" value="Disintegrin domain"/>
    <property type="match status" value="1"/>
</dbReference>
<accession>H9G9Q6</accession>
<dbReference type="Pfam" id="PF00200">
    <property type="entry name" value="Disintegrin"/>
    <property type="match status" value="1"/>
</dbReference>
<feature type="binding site" evidence="16">
    <location>
        <position position="339"/>
    </location>
    <ligand>
        <name>Zn(2+)</name>
        <dbReference type="ChEBI" id="CHEBI:29105"/>
        <note>catalytic</note>
    </ligand>
</feature>
<evidence type="ECO:0000256" key="11">
    <source>
        <dbReference type="ARBA" id="ARBA00023136"/>
    </source>
</evidence>
<feature type="active site" evidence="16">
    <location>
        <position position="330"/>
    </location>
</feature>
<keyword evidence="13" id="KW-1199">Hemostasis impairing toxin</keyword>
<dbReference type="InterPro" id="IPR006586">
    <property type="entry name" value="ADAM_Cys-rich"/>
</dbReference>
<keyword evidence="12 15" id="KW-1015">Disulfide bond</keyword>
<dbReference type="InterPro" id="IPR001590">
    <property type="entry name" value="Peptidase_M12B"/>
</dbReference>
<dbReference type="GeneTree" id="ENSGT00940000161067"/>
<keyword evidence="9 16" id="KW-0862">Zinc</keyword>
<dbReference type="CDD" id="cd04269">
    <property type="entry name" value="ZnMc_adamalysin_II_like"/>
    <property type="match status" value="1"/>
</dbReference>
<dbReference type="InterPro" id="IPR034027">
    <property type="entry name" value="Reprolysin_adamalysin"/>
</dbReference>
<dbReference type="PANTHER" id="PTHR11905:SF251">
    <property type="entry name" value="MEDIATOR COMPLEX SUBUNIT 6"/>
    <property type="match status" value="1"/>
</dbReference>
<name>H9G9Q6_ANOCA</name>
<dbReference type="Pfam" id="PF01562">
    <property type="entry name" value="Pep_M12B_propep"/>
    <property type="match status" value="1"/>
</dbReference>
<evidence type="ECO:0000256" key="7">
    <source>
        <dbReference type="ARBA" id="ARBA00022723"/>
    </source>
</evidence>
<dbReference type="GO" id="GO:0006508">
    <property type="term" value="P:proteolysis"/>
    <property type="evidence" value="ECO:0000318"/>
    <property type="project" value="GO_Central"/>
</dbReference>
<sequence length="730" mass="83047">FAVMGTRLFSILYVAGQTPPEGFRYVSYEVTIPKKLTPRYGQEESKGISYLLHIEGKGHMFHLRQKKAFVPKHFPVFTYNKVGELQVDYPFIKDDCFYHGFVQGQLSSQVTLSICSGGLRGVFGFDNMTYEIEPVQASASFQHIVYRLEEKEGAVRMRCGVTKEEERRQEILLQNTEKVVVKRNSQNVWWAHVRYAKVAIVVDNERFVRFDSNETVVTLHVLDIFHTAISFYDALSVQLFLVGLEIWSERNLINTATTQGAVLWDFGEWRRRSLLTRLQNDAAHLFLYKDRPPVLGIAYLETICSTHYAVGVNYFTSDNLYYFSITFAHELGHNLGMAHDQRYCRCDRATCIMARYQDITDQFSNCSYRDYFKFRNHQCLLIPPGEVLHRFTYCGNKVVEDGEQCDCGKEDECESDPCCQSNCVLRPGATCAFGSCCRNCQYVPARSICRRNVSICDLPEYCHGSSEWCPEDVYVQDGAPCRDGAYCYQGNCTTHDRQCKIIFGSQATVASEDCFRIMNARGDRFGNCGLKHGVYSKCTTSNILCGRIQCSDVDDLPMLEDHSTMIQTQAGDIECWGLDYHSGMEIPDYGAVRDGTPCGTDMMCIGGKCLHVSLLNYDCNVTKCHNRGVCNTYKHCHCDYGWAPPDCLKEGYGGSSDSGPALQYRSAVVISLFLWQISISILRRFLSPSALGRFLTIFFFLNIFLLGKMKKKRGGIFLLQVKWENNKMIG</sequence>